<evidence type="ECO:0000256" key="2">
    <source>
        <dbReference type="ARBA" id="ARBA00023134"/>
    </source>
</evidence>
<gene>
    <name evidence="4" type="primary">LOC110203411</name>
</gene>
<dbReference type="Pfam" id="PF00071">
    <property type="entry name" value="Ras"/>
    <property type="match status" value="1"/>
</dbReference>
<keyword evidence="3" id="KW-1185">Reference proteome</keyword>
<evidence type="ECO:0000313" key="3">
    <source>
        <dbReference type="Proteomes" id="UP000515140"/>
    </source>
</evidence>
<sequence>MLYRLVVMGSCGVGKSAMITRFLENRFVAEYEPTSPTTEVYHGMAVVDGEPCELDILDTSGGEEFSWHREQFMRWGEGFICVYAVDFIKTFVDMNLFYQQLRRVRGTEKVPLVLVANKIDEAHWLIDSDMGKEAAESFKAHFMQTSAKTRQGVREAFHEVVRQIRRMRTEAALKGANSQCTVL</sequence>
<proteinExistence type="predicted"/>
<dbReference type="SMART" id="SM00174">
    <property type="entry name" value="RHO"/>
    <property type="match status" value="1"/>
</dbReference>
<dbReference type="SMART" id="SM00173">
    <property type="entry name" value="RAS"/>
    <property type="match status" value="1"/>
</dbReference>
<dbReference type="PROSITE" id="PS51421">
    <property type="entry name" value="RAS"/>
    <property type="match status" value="1"/>
</dbReference>
<evidence type="ECO:0000256" key="1">
    <source>
        <dbReference type="ARBA" id="ARBA00022741"/>
    </source>
</evidence>
<dbReference type="InterPro" id="IPR005225">
    <property type="entry name" value="Small_GTP-bd"/>
</dbReference>
<dbReference type="GO" id="GO:0005525">
    <property type="term" value="F:GTP binding"/>
    <property type="evidence" value="ECO:0007669"/>
    <property type="project" value="UniProtKB-KW"/>
</dbReference>
<dbReference type="Proteomes" id="UP000515140">
    <property type="component" value="Unplaced"/>
</dbReference>
<organism evidence="3 4">
    <name type="scientific">Phascolarctos cinereus</name>
    <name type="common">Koala</name>
    <dbReference type="NCBI Taxonomy" id="38626"/>
    <lineage>
        <taxon>Eukaryota</taxon>
        <taxon>Metazoa</taxon>
        <taxon>Chordata</taxon>
        <taxon>Craniata</taxon>
        <taxon>Vertebrata</taxon>
        <taxon>Euteleostomi</taxon>
        <taxon>Mammalia</taxon>
        <taxon>Metatheria</taxon>
        <taxon>Diprotodontia</taxon>
        <taxon>Phascolarctidae</taxon>
        <taxon>Phascolarctos</taxon>
    </lineage>
</organism>
<dbReference type="GO" id="GO:0016020">
    <property type="term" value="C:membrane"/>
    <property type="evidence" value="ECO:0007669"/>
    <property type="project" value="InterPro"/>
</dbReference>
<dbReference type="Gene3D" id="3.40.50.300">
    <property type="entry name" value="P-loop containing nucleotide triphosphate hydrolases"/>
    <property type="match status" value="1"/>
</dbReference>
<dbReference type="InterPro" id="IPR001806">
    <property type="entry name" value="Small_GTPase"/>
</dbReference>
<dbReference type="SUPFAM" id="SSF52540">
    <property type="entry name" value="P-loop containing nucleoside triphosphate hydrolases"/>
    <property type="match status" value="1"/>
</dbReference>
<name>A0A6P5JMQ8_PHACI</name>
<evidence type="ECO:0000313" key="4">
    <source>
        <dbReference type="RefSeq" id="XP_020835567.1"/>
    </source>
</evidence>
<dbReference type="GO" id="GO:0003924">
    <property type="term" value="F:GTPase activity"/>
    <property type="evidence" value="ECO:0007669"/>
    <property type="project" value="InterPro"/>
</dbReference>
<keyword evidence="1" id="KW-0547">Nucleotide-binding</keyword>
<keyword evidence="2" id="KW-0342">GTP-binding</keyword>
<dbReference type="GO" id="GO:0007165">
    <property type="term" value="P:signal transduction"/>
    <property type="evidence" value="ECO:0007669"/>
    <property type="project" value="InterPro"/>
</dbReference>
<protein>
    <submittedName>
        <fullName evidence="4">GTPase HRas-like</fullName>
    </submittedName>
</protein>
<dbReference type="NCBIfam" id="TIGR00231">
    <property type="entry name" value="small_GTP"/>
    <property type="match status" value="1"/>
</dbReference>
<dbReference type="GeneID" id="110203411"/>
<dbReference type="InParanoid" id="A0A6P5JMQ8"/>
<dbReference type="PANTHER" id="PTHR24070">
    <property type="entry name" value="RAS, DI-RAS, AND RHEB FAMILY MEMBERS OF SMALL GTPASE SUPERFAMILY"/>
    <property type="match status" value="1"/>
</dbReference>
<dbReference type="InterPro" id="IPR027417">
    <property type="entry name" value="P-loop_NTPase"/>
</dbReference>
<dbReference type="FunFam" id="3.40.50.300:FF:001447">
    <property type="entry name" value="Ras-related protein Rab-1B"/>
    <property type="match status" value="1"/>
</dbReference>
<dbReference type="SMART" id="SM00175">
    <property type="entry name" value="RAB"/>
    <property type="match status" value="1"/>
</dbReference>
<dbReference type="KEGG" id="pcw:110203411"/>
<dbReference type="PROSITE" id="PS51419">
    <property type="entry name" value="RAB"/>
    <property type="match status" value="1"/>
</dbReference>
<accession>A0A6P5JMQ8</accession>
<dbReference type="InterPro" id="IPR020849">
    <property type="entry name" value="Small_GTPase_Ras-type"/>
</dbReference>
<dbReference type="PRINTS" id="PR00449">
    <property type="entry name" value="RASTRNSFRMNG"/>
</dbReference>
<reference evidence="4" key="1">
    <citation type="submission" date="2025-08" db="UniProtKB">
        <authorList>
            <consortium name="RefSeq"/>
        </authorList>
    </citation>
    <scope>IDENTIFICATION</scope>
    <source>
        <tissue evidence="4">Spleen</tissue>
    </source>
</reference>
<dbReference type="RefSeq" id="XP_020835567.1">
    <property type="nucleotide sequence ID" value="XM_020979908.1"/>
</dbReference>
<dbReference type="AlphaFoldDB" id="A0A6P5JMQ8"/>